<evidence type="ECO:0000256" key="3">
    <source>
        <dbReference type="SAM" id="MobiDB-lite"/>
    </source>
</evidence>
<dbReference type="GO" id="GO:0003677">
    <property type="term" value="F:DNA binding"/>
    <property type="evidence" value="ECO:0007669"/>
    <property type="project" value="UniProtKB-KW"/>
</dbReference>
<evidence type="ECO:0000259" key="4">
    <source>
        <dbReference type="SMART" id="SM00857"/>
    </source>
</evidence>
<dbReference type="EMBL" id="CP059154">
    <property type="protein sequence ID" value="QLK25542.1"/>
    <property type="molecule type" value="Genomic_DNA"/>
</dbReference>
<feature type="compositionally biased region" description="Polar residues" evidence="3">
    <location>
        <begin position="48"/>
        <end position="62"/>
    </location>
</feature>
<dbReference type="Gene3D" id="3.40.50.1390">
    <property type="entry name" value="Resolvase, N-terminal catalytic domain"/>
    <property type="match status" value="1"/>
</dbReference>
<dbReference type="InterPro" id="IPR050639">
    <property type="entry name" value="SSR_resolvase"/>
</dbReference>
<protein>
    <submittedName>
        <fullName evidence="5">Recombinase family protein</fullName>
    </submittedName>
</protein>
<evidence type="ECO:0000313" key="6">
    <source>
        <dbReference type="Proteomes" id="UP000510869"/>
    </source>
</evidence>
<dbReference type="GO" id="GO:0000150">
    <property type="term" value="F:DNA strand exchange activity"/>
    <property type="evidence" value="ECO:0007669"/>
    <property type="project" value="InterPro"/>
</dbReference>
<gene>
    <name evidence="5" type="ORF">HYG81_15875</name>
</gene>
<dbReference type="KEGG" id="nay:HYG81_15875"/>
<keyword evidence="2" id="KW-0233">DNA recombination</keyword>
<feature type="region of interest" description="Disordered" evidence="3">
    <location>
        <begin position="40"/>
        <end position="84"/>
    </location>
</feature>
<dbReference type="AlphaFoldDB" id="A0A7D6GQ05"/>
<proteinExistence type="predicted"/>
<keyword evidence="6" id="KW-1185">Reference proteome</keyword>
<dbReference type="Gene3D" id="3.90.1750.20">
    <property type="entry name" value="Putative Large Serine Recombinase, Chain B, Domain 2"/>
    <property type="match status" value="1"/>
</dbReference>
<dbReference type="InterPro" id="IPR038109">
    <property type="entry name" value="DNA_bind_recomb_sf"/>
</dbReference>
<keyword evidence="1" id="KW-0238">DNA-binding</keyword>
<evidence type="ECO:0000256" key="2">
    <source>
        <dbReference type="ARBA" id="ARBA00023172"/>
    </source>
</evidence>
<dbReference type="RefSeq" id="WP_180840731.1">
    <property type="nucleotide sequence ID" value="NZ_CP059154.1"/>
</dbReference>
<dbReference type="Proteomes" id="UP000510869">
    <property type="component" value="Chromosome"/>
</dbReference>
<name>A0A7D6GQ05_9EURY</name>
<organism evidence="5 6">
    <name type="scientific">Natrinema zhouii</name>
    <dbReference type="NCBI Taxonomy" id="1710539"/>
    <lineage>
        <taxon>Archaea</taxon>
        <taxon>Methanobacteriati</taxon>
        <taxon>Methanobacteriota</taxon>
        <taxon>Stenosarchaea group</taxon>
        <taxon>Halobacteria</taxon>
        <taxon>Halobacteriales</taxon>
        <taxon>Natrialbaceae</taxon>
        <taxon>Natrinema</taxon>
    </lineage>
</organism>
<dbReference type="SUPFAM" id="SSF53041">
    <property type="entry name" value="Resolvase-like"/>
    <property type="match status" value="1"/>
</dbReference>
<dbReference type="PANTHER" id="PTHR30461:SF2">
    <property type="entry name" value="SERINE RECOMBINASE PINE-RELATED"/>
    <property type="match status" value="1"/>
</dbReference>
<dbReference type="CDD" id="cd00338">
    <property type="entry name" value="Ser_Recombinase"/>
    <property type="match status" value="1"/>
</dbReference>
<evidence type="ECO:0000256" key="1">
    <source>
        <dbReference type="ARBA" id="ARBA00023125"/>
    </source>
</evidence>
<feature type="domain" description="Resolvase/invertase-type recombinase catalytic" evidence="4">
    <location>
        <begin position="84"/>
        <end position="240"/>
    </location>
</feature>
<dbReference type="PANTHER" id="PTHR30461">
    <property type="entry name" value="DNA-INVERTASE FROM LAMBDOID PROPHAGE"/>
    <property type="match status" value="1"/>
</dbReference>
<dbReference type="OrthoDB" id="350593at2157"/>
<dbReference type="GeneID" id="56144714"/>
<dbReference type="InterPro" id="IPR006119">
    <property type="entry name" value="Resolv_N"/>
</dbReference>
<sequence length="472" mass="53157">MGERIVALCKNTGRSLKGKIALPATLPLALTLTTAPSQSELGGFAGTGDSNETVQHGKSATDGNDDPSDPDEGKLASADDNPRGLIYARVSSGNQLKGDGEEENVEYDQGSIEGQIEELTELAQKEGIHLPYDPITDEAKTGTNFDRDGIQEVFEISKRKEIDYLLVEKVDRIGRSAPETLYFIYILQSECDVTLLTPSGERDLDKVEGLMQTTLLSLMAEVQNDIRTTKAKKERIRGFLHKKNWKCKSPKIPLGYNETDDGWLEVDHGEKTIVRDLFQKFVGCEKYSKTEEYIDNKYGAEVLDGHQVKTLLTNFVYIGKPRLPREWLTETTYENNLEDPSLHILQKDESADIDVSEETFKEAQEIINEKDDDHSTDDDTHQLLDFIEEFSLFAVIEGSESATLLHHCGEPLVTDGQVDLKGRTVHRYRCRKCEESEEAKSYYQQWPQQYELDTIELIQDVVEGNSNFLGES</sequence>
<dbReference type="InterPro" id="IPR036162">
    <property type="entry name" value="Resolvase-like_N_sf"/>
</dbReference>
<reference evidence="5 6" key="1">
    <citation type="submission" date="2020-07" db="EMBL/GenBank/DDBJ databases">
        <title>Natrinema (YPL30) sp. nov. and Haloterrigena xxxxxx (YPL8) sp. nov., isolated from a salt mine.</title>
        <authorList>
            <person name="Cui H."/>
        </authorList>
    </citation>
    <scope>NUCLEOTIDE SEQUENCE [LARGE SCALE GENOMIC DNA]</scope>
    <source>
        <strain evidence="5 6">YPL13</strain>
    </source>
</reference>
<dbReference type="Pfam" id="PF00239">
    <property type="entry name" value="Resolvase"/>
    <property type="match status" value="1"/>
</dbReference>
<accession>A0A7D6GQ05</accession>
<evidence type="ECO:0000313" key="5">
    <source>
        <dbReference type="EMBL" id="QLK25542.1"/>
    </source>
</evidence>
<dbReference type="SMART" id="SM00857">
    <property type="entry name" value="Resolvase"/>
    <property type="match status" value="1"/>
</dbReference>